<comment type="caution">
    <text evidence="2">The sequence shown here is derived from an EMBL/GenBank/DDBJ whole genome shotgun (WGS) entry which is preliminary data.</text>
</comment>
<evidence type="ECO:0000313" key="2">
    <source>
        <dbReference type="EMBL" id="KAJ8373583.1"/>
    </source>
</evidence>
<reference evidence="2" key="1">
    <citation type="journal article" date="2023" name="Science">
        <title>Genome structures resolve the early diversification of teleost fishes.</title>
        <authorList>
            <person name="Parey E."/>
            <person name="Louis A."/>
            <person name="Montfort J."/>
            <person name="Bouchez O."/>
            <person name="Roques C."/>
            <person name="Iampietro C."/>
            <person name="Lluch J."/>
            <person name="Castinel A."/>
            <person name="Donnadieu C."/>
            <person name="Desvignes T."/>
            <person name="Floi Bucao C."/>
            <person name="Jouanno E."/>
            <person name="Wen M."/>
            <person name="Mejri S."/>
            <person name="Dirks R."/>
            <person name="Jansen H."/>
            <person name="Henkel C."/>
            <person name="Chen W.J."/>
            <person name="Zahm M."/>
            <person name="Cabau C."/>
            <person name="Klopp C."/>
            <person name="Thompson A.W."/>
            <person name="Robinson-Rechavi M."/>
            <person name="Braasch I."/>
            <person name="Lecointre G."/>
            <person name="Bobe J."/>
            <person name="Postlethwait J.H."/>
            <person name="Berthelot C."/>
            <person name="Roest Crollius H."/>
            <person name="Guiguen Y."/>
        </authorList>
    </citation>
    <scope>NUCLEOTIDE SEQUENCE</scope>
    <source>
        <strain evidence="2">WJC10195</strain>
    </source>
</reference>
<feature type="region of interest" description="Disordered" evidence="1">
    <location>
        <begin position="1"/>
        <end position="51"/>
    </location>
</feature>
<organism evidence="2 3">
    <name type="scientific">Synaphobranchus kaupii</name>
    <name type="common">Kaup's arrowtooth eel</name>
    <dbReference type="NCBI Taxonomy" id="118154"/>
    <lineage>
        <taxon>Eukaryota</taxon>
        <taxon>Metazoa</taxon>
        <taxon>Chordata</taxon>
        <taxon>Craniata</taxon>
        <taxon>Vertebrata</taxon>
        <taxon>Euteleostomi</taxon>
        <taxon>Actinopterygii</taxon>
        <taxon>Neopterygii</taxon>
        <taxon>Teleostei</taxon>
        <taxon>Anguilliformes</taxon>
        <taxon>Synaphobranchidae</taxon>
        <taxon>Synaphobranchus</taxon>
    </lineage>
</organism>
<evidence type="ECO:0000313" key="3">
    <source>
        <dbReference type="Proteomes" id="UP001152622"/>
    </source>
</evidence>
<dbReference type="EMBL" id="JAINUF010000002">
    <property type="protein sequence ID" value="KAJ8373583.1"/>
    <property type="molecule type" value="Genomic_DNA"/>
</dbReference>
<proteinExistence type="predicted"/>
<accession>A0A9Q1G161</accession>
<name>A0A9Q1G161_SYNKA</name>
<sequence>MTTPCIAMVTMDITPGNRRQQEGFSSRDAPQNQPDSQVTLAPPPSAPRILNSTHVTAPTVRCMLMCAVPPPLNAPSSEIKMQETHPPAELQIWDAWSQHTAAAAAQKHLQA</sequence>
<keyword evidence="3" id="KW-1185">Reference proteome</keyword>
<dbReference type="Proteomes" id="UP001152622">
    <property type="component" value="Chromosome 2"/>
</dbReference>
<protein>
    <submittedName>
        <fullName evidence="2">Uncharacterized protein</fullName>
    </submittedName>
</protein>
<evidence type="ECO:0000256" key="1">
    <source>
        <dbReference type="SAM" id="MobiDB-lite"/>
    </source>
</evidence>
<dbReference type="AlphaFoldDB" id="A0A9Q1G161"/>
<gene>
    <name evidence="2" type="ORF">SKAU_G00041630</name>
</gene>
<feature type="compositionally biased region" description="Polar residues" evidence="1">
    <location>
        <begin position="22"/>
        <end position="39"/>
    </location>
</feature>